<reference evidence="2 3" key="1">
    <citation type="submission" date="2016-10" db="EMBL/GenBank/DDBJ databases">
        <authorList>
            <person name="de Groot N.N."/>
        </authorList>
    </citation>
    <scope>NUCLEOTIDE SEQUENCE [LARGE SCALE GENOMIC DNA]</scope>
    <source>
        <strain evidence="2 3">CGMCC 1.10210</strain>
    </source>
</reference>
<dbReference type="AlphaFoldDB" id="A0A1I1L7S8"/>
<dbReference type="SUPFAM" id="SSF53474">
    <property type="entry name" value="alpha/beta-Hydrolases"/>
    <property type="match status" value="1"/>
</dbReference>
<dbReference type="InterPro" id="IPR011990">
    <property type="entry name" value="TPR-like_helical_dom_sf"/>
</dbReference>
<dbReference type="InterPro" id="IPR029058">
    <property type="entry name" value="AB_hydrolase_fold"/>
</dbReference>
<sequence length="223" mass="23985">MDQHNIPADWLARLATLWTAVDATPPAKFLEAMSTLMAELPEQHSRAPFELASANDSIGNEAAAAPLYQAALGKGLDSDLHRRATIQLASKLRDLGRPDEGLALLIAERQRSSDDLNDAVAIFEALTLADLGLERDALAGVLTRLAARLPRYRRSVTSHAASLPSAPFRDDVLVIFERDGTPPLPTPERADHVEHCGARIWYADVGKGPAVILLHGGLGHSGN</sequence>
<dbReference type="Gene3D" id="1.25.40.10">
    <property type="entry name" value="Tetratricopeptide repeat domain"/>
    <property type="match status" value="1"/>
</dbReference>
<dbReference type="EMBL" id="FOMB01000009">
    <property type="protein sequence ID" value="SFC68542.1"/>
    <property type="molecule type" value="Genomic_DNA"/>
</dbReference>
<name>A0A1I1L7S8_9HYPH</name>
<evidence type="ECO:0000313" key="3">
    <source>
        <dbReference type="Proteomes" id="UP000182258"/>
    </source>
</evidence>
<accession>A0A1I1L7S8</accession>
<feature type="domain" description="Tetratrico peptide repeat group 5" evidence="1">
    <location>
        <begin position="46"/>
        <end position="163"/>
    </location>
</feature>
<gene>
    <name evidence="2" type="ORF">SAMN04488059_1092</name>
</gene>
<organism evidence="2 3">
    <name type="scientific">Devosia psychrophila</name>
    <dbReference type="NCBI Taxonomy" id="728005"/>
    <lineage>
        <taxon>Bacteria</taxon>
        <taxon>Pseudomonadati</taxon>
        <taxon>Pseudomonadota</taxon>
        <taxon>Alphaproteobacteria</taxon>
        <taxon>Hyphomicrobiales</taxon>
        <taxon>Devosiaceae</taxon>
        <taxon>Devosia</taxon>
    </lineage>
</organism>
<dbReference type="InterPro" id="IPR041656">
    <property type="entry name" value="TPR_5"/>
</dbReference>
<dbReference type="STRING" id="728005.SAMN04488059_1092"/>
<evidence type="ECO:0000313" key="2">
    <source>
        <dbReference type="EMBL" id="SFC68542.1"/>
    </source>
</evidence>
<dbReference type="Proteomes" id="UP000182258">
    <property type="component" value="Unassembled WGS sequence"/>
</dbReference>
<dbReference type="Pfam" id="PF12688">
    <property type="entry name" value="TPR_5"/>
    <property type="match status" value="1"/>
</dbReference>
<protein>
    <submittedName>
        <fullName evidence="2">Tetratrico peptide repeat-containing protein</fullName>
    </submittedName>
</protein>
<evidence type="ECO:0000259" key="1">
    <source>
        <dbReference type="Pfam" id="PF12688"/>
    </source>
</evidence>
<proteinExistence type="predicted"/>